<evidence type="ECO:0000256" key="1">
    <source>
        <dbReference type="SAM" id="MobiDB-lite"/>
    </source>
</evidence>
<dbReference type="NCBIfam" id="TIGR01444">
    <property type="entry name" value="fkbM_fam"/>
    <property type="match status" value="1"/>
</dbReference>
<sequence>MISSFRSRLRWFVKELKGTGHPVRGFRRLLWWRVLSALGKTTVVQFDYYDCLFECPPEWRGMSKLAYVMRDSYEVELPHLRNWVTEGDTAVDLGAHYGAFTIAMCEVVGPTGRVIAVEPSGRFCAVLQRNLDLNNFASAQVVQKAVGSAPGRLDLKHHGDPSRAAFDLQDHESAGSAETVQVDTLDRLLSGRVDFIKIDVEGAEVAAFQGAEQTLRTWHPVILLEYVPRANDTGSSARQAWEFLAGLGYGFSEVLDDGSQRELPTPETSRSGRSANVLATWRAH</sequence>
<dbReference type="EMBL" id="CAEZYU010000030">
    <property type="protein sequence ID" value="CAB4738254.1"/>
    <property type="molecule type" value="Genomic_DNA"/>
</dbReference>
<dbReference type="SUPFAM" id="SSF53335">
    <property type="entry name" value="S-adenosyl-L-methionine-dependent methyltransferases"/>
    <property type="match status" value="1"/>
</dbReference>
<dbReference type="Gene3D" id="3.40.50.150">
    <property type="entry name" value="Vaccinia Virus protein VP39"/>
    <property type="match status" value="1"/>
</dbReference>
<name>A0A6J7HIY0_9ZZZZ</name>
<evidence type="ECO:0000313" key="3">
    <source>
        <dbReference type="EMBL" id="CAB4530032.1"/>
    </source>
</evidence>
<dbReference type="Pfam" id="PF05050">
    <property type="entry name" value="Methyltransf_21"/>
    <property type="match status" value="1"/>
</dbReference>
<protein>
    <submittedName>
        <fullName evidence="5">Unannotated protein</fullName>
    </submittedName>
</protein>
<proteinExistence type="predicted"/>
<dbReference type="InterPro" id="IPR029063">
    <property type="entry name" value="SAM-dependent_MTases_sf"/>
</dbReference>
<accession>A0A6J7HIY0</accession>
<gene>
    <name evidence="3" type="ORF">UFOPK1358_00135</name>
    <name evidence="4" type="ORF">UFOPK2766_00852</name>
    <name evidence="5" type="ORF">UFOPK3519_01862</name>
</gene>
<dbReference type="EMBL" id="CAFBMG010000223">
    <property type="protein sequence ID" value="CAB4919492.1"/>
    <property type="molecule type" value="Genomic_DNA"/>
</dbReference>
<feature type="domain" description="Methyltransferase FkbM" evidence="2">
    <location>
        <begin position="92"/>
        <end position="249"/>
    </location>
</feature>
<organism evidence="5">
    <name type="scientific">freshwater metagenome</name>
    <dbReference type="NCBI Taxonomy" id="449393"/>
    <lineage>
        <taxon>unclassified sequences</taxon>
        <taxon>metagenomes</taxon>
        <taxon>ecological metagenomes</taxon>
    </lineage>
</organism>
<dbReference type="PANTHER" id="PTHR34203">
    <property type="entry name" value="METHYLTRANSFERASE, FKBM FAMILY PROTEIN"/>
    <property type="match status" value="1"/>
</dbReference>
<feature type="region of interest" description="Disordered" evidence="1">
    <location>
        <begin position="258"/>
        <end position="284"/>
    </location>
</feature>
<evidence type="ECO:0000313" key="5">
    <source>
        <dbReference type="EMBL" id="CAB4919492.1"/>
    </source>
</evidence>
<evidence type="ECO:0000313" key="4">
    <source>
        <dbReference type="EMBL" id="CAB4738254.1"/>
    </source>
</evidence>
<dbReference type="AlphaFoldDB" id="A0A6J7HIY0"/>
<reference evidence="5" key="1">
    <citation type="submission" date="2020-05" db="EMBL/GenBank/DDBJ databases">
        <authorList>
            <person name="Chiriac C."/>
            <person name="Salcher M."/>
            <person name="Ghai R."/>
            <person name="Kavagutti S V."/>
        </authorList>
    </citation>
    <scope>NUCLEOTIDE SEQUENCE</scope>
</reference>
<dbReference type="PANTHER" id="PTHR34203:SF15">
    <property type="entry name" value="SLL1173 PROTEIN"/>
    <property type="match status" value="1"/>
</dbReference>
<dbReference type="EMBL" id="CAEZSF010000006">
    <property type="protein sequence ID" value="CAB4530032.1"/>
    <property type="molecule type" value="Genomic_DNA"/>
</dbReference>
<evidence type="ECO:0000259" key="2">
    <source>
        <dbReference type="Pfam" id="PF05050"/>
    </source>
</evidence>
<dbReference type="InterPro" id="IPR006342">
    <property type="entry name" value="FkbM_mtfrase"/>
</dbReference>
<dbReference type="InterPro" id="IPR052514">
    <property type="entry name" value="SAM-dependent_MTase"/>
</dbReference>